<keyword evidence="5" id="KW-0560">Oxidoreductase</keyword>
<reference evidence="6" key="1">
    <citation type="submission" date="2023-07" db="EMBL/GenBank/DDBJ databases">
        <title>draft genome sequence of fig (Ficus carica).</title>
        <authorList>
            <person name="Takahashi T."/>
            <person name="Nishimura K."/>
        </authorList>
    </citation>
    <scope>NUCLEOTIDE SEQUENCE</scope>
</reference>
<name>A0AA88AQR4_FICCA</name>
<dbReference type="Gene3D" id="1.10.630.10">
    <property type="entry name" value="Cytochrome P450"/>
    <property type="match status" value="1"/>
</dbReference>
<keyword evidence="4 5" id="KW-0349">Heme</keyword>
<evidence type="ECO:0000256" key="1">
    <source>
        <dbReference type="ARBA" id="ARBA00010617"/>
    </source>
</evidence>
<feature type="binding site" description="axial binding residue" evidence="4">
    <location>
        <position position="504"/>
    </location>
    <ligand>
        <name>heme</name>
        <dbReference type="ChEBI" id="CHEBI:30413"/>
    </ligand>
    <ligandPart>
        <name>Fe</name>
        <dbReference type="ChEBI" id="CHEBI:18248"/>
    </ligandPart>
</feature>
<dbReference type="CDD" id="cd11072">
    <property type="entry name" value="CYP71-like"/>
    <property type="match status" value="1"/>
</dbReference>
<evidence type="ECO:0000256" key="4">
    <source>
        <dbReference type="PIRSR" id="PIRSR602401-1"/>
    </source>
</evidence>
<dbReference type="PRINTS" id="PR00385">
    <property type="entry name" value="P450"/>
</dbReference>
<dbReference type="SUPFAM" id="SSF48264">
    <property type="entry name" value="Cytochrome P450"/>
    <property type="match status" value="1"/>
</dbReference>
<accession>A0AA88AQR4</accession>
<dbReference type="GO" id="GO:0016705">
    <property type="term" value="F:oxidoreductase activity, acting on paired donors, with incorporation or reduction of molecular oxygen"/>
    <property type="evidence" value="ECO:0007669"/>
    <property type="project" value="InterPro"/>
</dbReference>
<dbReference type="InterPro" id="IPR002401">
    <property type="entry name" value="Cyt_P450_E_grp-I"/>
</dbReference>
<comment type="cofactor">
    <cofactor evidence="4">
        <name>heme</name>
        <dbReference type="ChEBI" id="CHEBI:30413"/>
    </cofactor>
</comment>
<gene>
    <name evidence="6" type="ORF">TIFTF001_026024</name>
</gene>
<dbReference type="PRINTS" id="PR00463">
    <property type="entry name" value="EP450I"/>
</dbReference>
<dbReference type="Proteomes" id="UP001187192">
    <property type="component" value="Unassembled WGS sequence"/>
</dbReference>
<dbReference type="FunFam" id="1.10.630.10:FF:000011">
    <property type="entry name" value="Cytochrome P450 83B1"/>
    <property type="match status" value="1"/>
</dbReference>
<comment type="caution">
    <text evidence="6">The sequence shown here is derived from an EMBL/GenBank/DDBJ whole genome shotgun (WGS) entry which is preliminary data.</text>
</comment>
<keyword evidence="5" id="KW-0503">Monooxygenase</keyword>
<keyword evidence="2 4" id="KW-0479">Metal-binding</keyword>
<dbReference type="GO" id="GO:0005506">
    <property type="term" value="F:iron ion binding"/>
    <property type="evidence" value="ECO:0007669"/>
    <property type="project" value="InterPro"/>
</dbReference>
<evidence type="ECO:0000256" key="2">
    <source>
        <dbReference type="ARBA" id="ARBA00022723"/>
    </source>
</evidence>
<dbReference type="PANTHER" id="PTHR47955:SF15">
    <property type="entry name" value="CYTOCHROME P450 71A2-LIKE"/>
    <property type="match status" value="1"/>
</dbReference>
<dbReference type="InterPro" id="IPR001128">
    <property type="entry name" value="Cyt_P450"/>
</dbReference>
<dbReference type="GO" id="GO:0020037">
    <property type="term" value="F:heme binding"/>
    <property type="evidence" value="ECO:0007669"/>
    <property type="project" value="InterPro"/>
</dbReference>
<keyword evidence="3 4" id="KW-0408">Iron</keyword>
<evidence type="ECO:0000256" key="5">
    <source>
        <dbReference type="RuleBase" id="RU000461"/>
    </source>
</evidence>
<dbReference type="InterPro" id="IPR017972">
    <property type="entry name" value="Cyt_P450_CS"/>
</dbReference>
<proteinExistence type="inferred from homology"/>
<dbReference type="AlphaFoldDB" id="A0AA88AQR4"/>
<protein>
    <recommendedName>
        <fullName evidence="8">Cytochrome P450</fullName>
    </recommendedName>
</protein>
<dbReference type="EMBL" id="BTGU01000066">
    <property type="protein sequence ID" value="GMN56910.1"/>
    <property type="molecule type" value="Genomic_DNA"/>
</dbReference>
<dbReference type="PANTHER" id="PTHR47955">
    <property type="entry name" value="CYTOCHROME P450 FAMILY 71 PROTEIN"/>
    <property type="match status" value="1"/>
</dbReference>
<evidence type="ECO:0008006" key="8">
    <source>
        <dbReference type="Google" id="ProtNLM"/>
    </source>
</evidence>
<dbReference type="PROSITE" id="PS00086">
    <property type="entry name" value="CYTOCHROME_P450"/>
    <property type="match status" value="1"/>
</dbReference>
<evidence type="ECO:0000313" key="6">
    <source>
        <dbReference type="EMBL" id="GMN56910.1"/>
    </source>
</evidence>
<comment type="similarity">
    <text evidence="1 5">Belongs to the cytochrome P450 family.</text>
</comment>
<sequence length="565" mass="63749">MGWGAGRAWGGGAGGVVAGVRGRSPVTAGMSPITEKKRITNIAREMAVLQNLQQLLQELDFSKLSEYPFLVSLFLIPVLLWFTHSKLSSGQIKHLPPSPTKLPFLGHLHLLGTHPHRSLRALSDVYGPLMILHLGRVPTLVVSSAEILGEITTAHDAIFSNRPRTTANDILTYGRKDVGFAPYDEYWKQARKICVFELLSLRRVQQFQSLREEETAYLVDRIHKASETSGATCSINLTEFLIETTNNILSRCAVGQTFGEKDGWGKFGGLLRVVTVQLMALCVGDFFPYLKWIDHLRGFIGSLKATFRALNRCFDLLIDERKAILQSDGERNSEKKNFVDILLQLEKDAKLSPDEIKGIILDMFLAGTTTTSGTLEWMMTELLRNPNVMKKAQEEVRKVVGKRQKIDMNDINQMGYLKCVIKETLRLYPPAPLLVRETTKTIEIKGYRIPSKTRVLCNAWAIQRHPSSWDRPEDFFPERFEDNLTGFEGEDFNLTPFGVGRRSCPGSKFAIASIEYIAANLVYWFDWKLPSGHGAFHEELDMNEVYGLTVHRKVPLHLIPTPYSP</sequence>
<dbReference type="Pfam" id="PF00067">
    <property type="entry name" value="p450"/>
    <property type="match status" value="1"/>
</dbReference>
<organism evidence="6 7">
    <name type="scientific">Ficus carica</name>
    <name type="common">Common fig</name>
    <dbReference type="NCBI Taxonomy" id="3494"/>
    <lineage>
        <taxon>Eukaryota</taxon>
        <taxon>Viridiplantae</taxon>
        <taxon>Streptophyta</taxon>
        <taxon>Embryophyta</taxon>
        <taxon>Tracheophyta</taxon>
        <taxon>Spermatophyta</taxon>
        <taxon>Magnoliopsida</taxon>
        <taxon>eudicotyledons</taxon>
        <taxon>Gunneridae</taxon>
        <taxon>Pentapetalae</taxon>
        <taxon>rosids</taxon>
        <taxon>fabids</taxon>
        <taxon>Rosales</taxon>
        <taxon>Moraceae</taxon>
        <taxon>Ficeae</taxon>
        <taxon>Ficus</taxon>
    </lineage>
</organism>
<dbReference type="GO" id="GO:0004497">
    <property type="term" value="F:monooxygenase activity"/>
    <property type="evidence" value="ECO:0007669"/>
    <property type="project" value="UniProtKB-KW"/>
</dbReference>
<keyword evidence="7" id="KW-1185">Reference proteome</keyword>
<evidence type="ECO:0000256" key="3">
    <source>
        <dbReference type="ARBA" id="ARBA00023004"/>
    </source>
</evidence>
<dbReference type="InterPro" id="IPR036396">
    <property type="entry name" value="Cyt_P450_sf"/>
</dbReference>
<evidence type="ECO:0000313" key="7">
    <source>
        <dbReference type="Proteomes" id="UP001187192"/>
    </source>
</evidence>